<keyword evidence="11" id="KW-1185">Reference proteome</keyword>
<evidence type="ECO:0000256" key="6">
    <source>
        <dbReference type="ARBA" id="ARBA00022989"/>
    </source>
</evidence>
<keyword evidence="6 8" id="KW-1133">Transmembrane helix</keyword>
<dbReference type="PIRSF" id="PIRSF004925">
    <property type="entry name" value="HcaT"/>
    <property type="match status" value="1"/>
</dbReference>
<keyword evidence="5 8" id="KW-0812">Transmembrane</keyword>
<keyword evidence="4" id="KW-0997">Cell inner membrane</keyword>
<organism evidence="10 11">
    <name type="scientific">Caulobacter ginsengisoli</name>
    <dbReference type="NCBI Taxonomy" id="400775"/>
    <lineage>
        <taxon>Bacteria</taxon>
        <taxon>Pseudomonadati</taxon>
        <taxon>Pseudomonadota</taxon>
        <taxon>Alphaproteobacteria</taxon>
        <taxon>Caulobacterales</taxon>
        <taxon>Caulobacteraceae</taxon>
        <taxon>Caulobacter</taxon>
    </lineage>
</organism>
<proteinExistence type="predicted"/>
<dbReference type="InterPro" id="IPR026032">
    <property type="entry name" value="HcaT-like"/>
</dbReference>
<dbReference type="PANTHER" id="PTHR23522:SF10">
    <property type="entry name" value="3-PHENYLPROPIONIC ACID TRANSPORTER-RELATED"/>
    <property type="match status" value="1"/>
</dbReference>
<protein>
    <submittedName>
        <fullName evidence="10">PPP family 3-phenylpropionic acid transporter</fullName>
    </submittedName>
</protein>
<evidence type="ECO:0000256" key="3">
    <source>
        <dbReference type="ARBA" id="ARBA00022475"/>
    </source>
</evidence>
<dbReference type="RefSeq" id="WP_307344542.1">
    <property type="nucleotide sequence ID" value="NZ_JAUSVS010000001.1"/>
</dbReference>
<evidence type="ECO:0000256" key="5">
    <source>
        <dbReference type="ARBA" id="ARBA00022692"/>
    </source>
</evidence>
<dbReference type="SUPFAM" id="SSF103473">
    <property type="entry name" value="MFS general substrate transporter"/>
    <property type="match status" value="1"/>
</dbReference>
<feature type="domain" description="Major facilitator superfamily associated" evidence="9">
    <location>
        <begin position="14"/>
        <end position="359"/>
    </location>
</feature>
<evidence type="ECO:0000256" key="7">
    <source>
        <dbReference type="ARBA" id="ARBA00023136"/>
    </source>
</evidence>
<name>A0ABU0IJZ3_9CAUL</name>
<evidence type="ECO:0000313" key="11">
    <source>
        <dbReference type="Proteomes" id="UP001228905"/>
    </source>
</evidence>
<feature type="transmembrane region" description="Helical" evidence="8">
    <location>
        <begin position="360"/>
        <end position="379"/>
    </location>
</feature>
<evidence type="ECO:0000313" key="10">
    <source>
        <dbReference type="EMBL" id="MDQ0462326.1"/>
    </source>
</evidence>
<evidence type="ECO:0000259" key="9">
    <source>
        <dbReference type="Pfam" id="PF12832"/>
    </source>
</evidence>
<feature type="transmembrane region" description="Helical" evidence="8">
    <location>
        <begin position="7"/>
        <end position="27"/>
    </location>
</feature>
<feature type="transmembrane region" description="Helical" evidence="8">
    <location>
        <begin position="71"/>
        <end position="87"/>
    </location>
</feature>
<feature type="transmembrane region" description="Helical" evidence="8">
    <location>
        <begin position="332"/>
        <end position="354"/>
    </location>
</feature>
<comment type="subcellular location">
    <subcellularLocation>
        <location evidence="1">Cell inner membrane</location>
        <topology evidence="1">Multi-pass membrane protein</topology>
    </subcellularLocation>
</comment>
<feature type="transmembrane region" description="Helical" evidence="8">
    <location>
        <begin position="272"/>
        <end position="295"/>
    </location>
</feature>
<reference evidence="10 11" key="1">
    <citation type="submission" date="2023-07" db="EMBL/GenBank/DDBJ databases">
        <title>Genomic Encyclopedia of Type Strains, Phase IV (KMG-IV): sequencing the most valuable type-strain genomes for metagenomic binning, comparative biology and taxonomic classification.</title>
        <authorList>
            <person name="Goeker M."/>
        </authorList>
    </citation>
    <scope>NUCLEOTIDE SEQUENCE [LARGE SCALE GENOMIC DNA]</scope>
    <source>
        <strain evidence="10 11">DSM 18695</strain>
    </source>
</reference>
<dbReference type="InterPro" id="IPR024989">
    <property type="entry name" value="MFS_assoc_dom"/>
</dbReference>
<accession>A0ABU0IJZ3</accession>
<feature type="transmembrane region" description="Helical" evidence="8">
    <location>
        <begin position="133"/>
        <end position="151"/>
    </location>
</feature>
<evidence type="ECO:0000256" key="1">
    <source>
        <dbReference type="ARBA" id="ARBA00004429"/>
    </source>
</evidence>
<feature type="transmembrane region" description="Helical" evidence="8">
    <location>
        <begin position="39"/>
        <end position="59"/>
    </location>
</feature>
<feature type="transmembrane region" description="Helical" evidence="8">
    <location>
        <begin position="301"/>
        <end position="320"/>
    </location>
</feature>
<evidence type="ECO:0000256" key="2">
    <source>
        <dbReference type="ARBA" id="ARBA00022448"/>
    </source>
</evidence>
<keyword evidence="7 8" id="KW-0472">Membrane</keyword>
<sequence length="386" mass="40404">MPTSLRMGLYYAGIFIGTGASLPYMSVWFHDHGLNGAQIGMILSAPMLGRLFSGPALAVSADGFKLRRTPLMLLGFGSGLAFGAIALFQGFPVWLLCWLAGACLQGGMSPLGDVMTLRLAAREGFAYGPARSVGSMAFVVGNLLGGVVLASFGSGAILAWTVAAALLSGVFARLLLPPEPVHEGGAAPASRSDRWAGLGQLLRDRTFMLIIVSAGLIQATHAFYYVFSSLLWQGQGISDFVIGALWATGVIAEIGFMLMAERIRRRVGPERLILIGGVAALLRWCASPLVLPPLLLFPLQALHALSFTATFIGSLQLIQLRAPARFASAAQSLATTLSSGLLIGLATLASGPLFDRFGSLGYLAMAVMALAGVIGAARLPRALSRA</sequence>
<evidence type="ECO:0000256" key="4">
    <source>
        <dbReference type="ARBA" id="ARBA00022519"/>
    </source>
</evidence>
<dbReference type="Proteomes" id="UP001228905">
    <property type="component" value="Unassembled WGS sequence"/>
</dbReference>
<dbReference type="Gene3D" id="1.20.1250.20">
    <property type="entry name" value="MFS general substrate transporter like domains"/>
    <property type="match status" value="2"/>
</dbReference>
<dbReference type="Pfam" id="PF12832">
    <property type="entry name" value="MFS_1_like"/>
    <property type="match status" value="1"/>
</dbReference>
<dbReference type="NCBIfam" id="NF037955">
    <property type="entry name" value="mfs"/>
    <property type="match status" value="1"/>
</dbReference>
<feature type="transmembrane region" description="Helical" evidence="8">
    <location>
        <begin position="207"/>
        <end position="228"/>
    </location>
</feature>
<keyword evidence="3" id="KW-1003">Cell membrane</keyword>
<dbReference type="InterPro" id="IPR036259">
    <property type="entry name" value="MFS_trans_sf"/>
</dbReference>
<dbReference type="PANTHER" id="PTHR23522">
    <property type="entry name" value="BLL5896 PROTEIN"/>
    <property type="match status" value="1"/>
</dbReference>
<dbReference type="EMBL" id="JAUSVS010000001">
    <property type="protein sequence ID" value="MDQ0462326.1"/>
    <property type="molecule type" value="Genomic_DNA"/>
</dbReference>
<gene>
    <name evidence="10" type="ORF">QO010_000074</name>
</gene>
<evidence type="ECO:0000256" key="8">
    <source>
        <dbReference type="SAM" id="Phobius"/>
    </source>
</evidence>
<comment type="caution">
    <text evidence="10">The sequence shown here is derived from an EMBL/GenBank/DDBJ whole genome shotgun (WGS) entry which is preliminary data.</text>
</comment>
<keyword evidence="2" id="KW-0813">Transport</keyword>
<feature type="transmembrane region" description="Helical" evidence="8">
    <location>
        <begin position="240"/>
        <end position="260"/>
    </location>
</feature>